<gene>
    <name evidence="1" type="ORF">SPHINGO8BC_140136</name>
</gene>
<protein>
    <submittedName>
        <fullName evidence="1">Uncharacterized protein</fullName>
    </submittedName>
</protein>
<sequence>MAHDRENESLNRGSFKAKNIENSNEKGFNQRAKYLFGTTGILLFAIQRF</sequence>
<dbReference type="AlphaFoldDB" id="A0A653ZE16"/>
<accession>A0A653ZE16</accession>
<organism evidence="1 2">
    <name type="scientific">Sphingobacterium multivorum</name>
    <dbReference type="NCBI Taxonomy" id="28454"/>
    <lineage>
        <taxon>Bacteria</taxon>
        <taxon>Pseudomonadati</taxon>
        <taxon>Bacteroidota</taxon>
        <taxon>Sphingobacteriia</taxon>
        <taxon>Sphingobacteriales</taxon>
        <taxon>Sphingobacteriaceae</taxon>
        <taxon>Sphingobacterium</taxon>
    </lineage>
</organism>
<proteinExistence type="predicted"/>
<dbReference type="Proteomes" id="UP000432350">
    <property type="component" value="Unassembled WGS sequence"/>
</dbReference>
<reference evidence="1 2" key="1">
    <citation type="submission" date="2019-10" db="EMBL/GenBank/DDBJ databases">
        <authorList>
            <person name="Karimi E."/>
        </authorList>
    </citation>
    <scope>NUCLEOTIDE SEQUENCE [LARGE SCALE GENOMIC DNA]</scope>
    <source>
        <strain evidence="1">Sphingobacterium sp. 8BC</strain>
    </source>
</reference>
<evidence type="ECO:0000313" key="1">
    <source>
        <dbReference type="EMBL" id="VXC53465.1"/>
    </source>
</evidence>
<name>A0A653ZE16_SPHMU</name>
<evidence type="ECO:0000313" key="2">
    <source>
        <dbReference type="Proteomes" id="UP000432350"/>
    </source>
</evidence>
<dbReference type="EMBL" id="CABWMV010000006">
    <property type="protein sequence ID" value="VXC53465.1"/>
    <property type="molecule type" value="Genomic_DNA"/>
</dbReference>